<keyword evidence="10 12" id="KW-0675">Receptor</keyword>
<comment type="similarity">
    <text evidence="2">Belongs to the leguminous lectin family.</text>
</comment>
<name>A0AAW0L1U7_QUESU</name>
<evidence type="ECO:0000256" key="2">
    <source>
        <dbReference type="ARBA" id="ARBA00007606"/>
    </source>
</evidence>
<keyword evidence="12" id="KW-0418">Kinase</keyword>
<dbReference type="GO" id="GO:0030246">
    <property type="term" value="F:carbohydrate binding"/>
    <property type="evidence" value="ECO:0007669"/>
    <property type="project" value="UniProtKB-KW"/>
</dbReference>
<organism evidence="12 13">
    <name type="scientific">Quercus suber</name>
    <name type="common">Cork oak</name>
    <dbReference type="NCBI Taxonomy" id="58331"/>
    <lineage>
        <taxon>Eukaryota</taxon>
        <taxon>Viridiplantae</taxon>
        <taxon>Streptophyta</taxon>
        <taxon>Embryophyta</taxon>
        <taxon>Tracheophyta</taxon>
        <taxon>Spermatophyta</taxon>
        <taxon>Magnoliopsida</taxon>
        <taxon>eudicotyledons</taxon>
        <taxon>Gunneridae</taxon>
        <taxon>Pentapetalae</taxon>
        <taxon>rosids</taxon>
        <taxon>fabids</taxon>
        <taxon>Fagales</taxon>
        <taxon>Fagaceae</taxon>
        <taxon>Quercus</taxon>
    </lineage>
</organism>
<dbReference type="Proteomes" id="UP000237347">
    <property type="component" value="Unassembled WGS sequence"/>
</dbReference>
<gene>
    <name evidence="12" type="primary">LECRK44_0</name>
    <name evidence="12" type="ORF">CFP56_010672</name>
</gene>
<dbReference type="AlphaFoldDB" id="A0AAW0L1U7"/>
<reference evidence="12 13" key="1">
    <citation type="journal article" date="2018" name="Sci. Data">
        <title>The draft genome sequence of cork oak.</title>
        <authorList>
            <person name="Ramos A.M."/>
            <person name="Usie A."/>
            <person name="Barbosa P."/>
            <person name="Barros P.M."/>
            <person name="Capote T."/>
            <person name="Chaves I."/>
            <person name="Simoes F."/>
            <person name="Abreu I."/>
            <person name="Carrasquinho I."/>
            <person name="Faro C."/>
            <person name="Guimaraes J.B."/>
            <person name="Mendonca D."/>
            <person name="Nobrega F."/>
            <person name="Rodrigues L."/>
            <person name="Saibo N.J.M."/>
            <person name="Varela M.C."/>
            <person name="Egas C."/>
            <person name="Matos J."/>
            <person name="Miguel C.M."/>
            <person name="Oliveira M.M."/>
            <person name="Ricardo C.P."/>
            <person name="Goncalves S."/>
        </authorList>
    </citation>
    <scope>NUCLEOTIDE SEQUENCE [LARGE SCALE GENOMIC DNA]</scope>
    <source>
        <strain evidence="13">cv. HL8</strain>
    </source>
</reference>
<evidence type="ECO:0000313" key="12">
    <source>
        <dbReference type="EMBL" id="KAK7844616.1"/>
    </source>
</evidence>
<dbReference type="InterPro" id="IPR013320">
    <property type="entry name" value="ConA-like_dom_sf"/>
</dbReference>
<evidence type="ECO:0000313" key="13">
    <source>
        <dbReference type="Proteomes" id="UP000237347"/>
    </source>
</evidence>
<comment type="caution">
    <text evidence="12">The sequence shown here is derived from an EMBL/GenBank/DDBJ whole genome shotgun (WGS) entry which is preliminary data.</text>
</comment>
<dbReference type="EMBL" id="PKMF04000182">
    <property type="protein sequence ID" value="KAK7844616.1"/>
    <property type="molecule type" value="Genomic_DNA"/>
</dbReference>
<evidence type="ECO:0000256" key="5">
    <source>
        <dbReference type="ARBA" id="ARBA00022734"/>
    </source>
</evidence>
<dbReference type="Pfam" id="PF00139">
    <property type="entry name" value="Lectin_legB"/>
    <property type="match status" value="1"/>
</dbReference>
<keyword evidence="3" id="KW-0812">Transmembrane</keyword>
<keyword evidence="4" id="KW-0732">Signal</keyword>
<evidence type="ECO:0000256" key="9">
    <source>
        <dbReference type="ARBA" id="ARBA00023136"/>
    </source>
</evidence>
<sequence>MNSSSTIASIQKYDSKWRSSNPPQWCIATHQQFTTSWSYFQQTSPKFKTSSSGLTQALSFSTNFVFAIVPETPSKGGHGIAFTINNNHVGIDVNNLKSIESATATYFSDQEGKNISVELVACGRKPIKIQGLPKEVILVDWVFGCSRKGAILDASDPKLEGNYVVKEIELVLKLGLLCSHSTPAVRPSMRLVMQLLDGDAELQELHMRLLVL</sequence>
<evidence type="ECO:0000256" key="3">
    <source>
        <dbReference type="ARBA" id="ARBA00022692"/>
    </source>
</evidence>
<evidence type="ECO:0000256" key="4">
    <source>
        <dbReference type="ARBA" id="ARBA00022729"/>
    </source>
</evidence>
<evidence type="ECO:0000259" key="11">
    <source>
        <dbReference type="Pfam" id="PF00139"/>
    </source>
</evidence>
<keyword evidence="7" id="KW-0067">ATP-binding</keyword>
<dbReference type="GO" id="GO:0016020">
    <property type="term" value="C:membrane"/>
    <property type="evidence" value="ECO:0007669"/>
    <property type="project" value="UniProtKB-SubCell"/>
</dbReference>
<dbReference type="GO" id="GO:0016301">
    <property type="term" value="F:kinase activity"/>
    <property type="evidence" value="ECO:0007669"/>
    <property type="project" value="UniProtKB-KW"/>
</dbReference>
<dbReference type="PANTHER" id="PTHR27007">
    <property type="match status" value="1"/>
</dbReference>
<dbReference type="Gene3D" id="1.10.510.10">
    <property type="entry name" value="Transferase(Phosphotransferase) domain 1"/>
    <property type="match status" value="1"/>
</dbReference>
<keyword evidence="13" id="KW-1185">Reference proteome</keyword>
<evidence type="ECO:0000256" key="8">
    <source>
        <dbReference type="ARBA" id="ARBA00022989"/>
    </source>
</evidence>
<feature type="domain" description="Legume lectin" evidence="11">
    <location>
        <begin position="46"/>
        <end position="86"/>
    </location>
</feature>
<keyword evidence="12" id="KW-0808">Transferase</keyword>
<dbReference type="InterPro" id="IPR001220">
    <property type="entry name" value="Legume_lectin_dom"/>
</dbReference>
<keyword evidence="5" id="KW-0430">Lectin</keyword>
<dbReference type="SUPFAM" id="SSF49899">
    <property type="entry name" value="Concanavalin A-like lectins/glucanases"/>
    <property type="match status" value="1"/>
</dbReference>
<evidence type="ECO:0000256" key="7">
    <source>
        <dbReference type="ARBA" id="ARBA00022840"/>
    </source>
</evidence>
<keyword evidence="8" id="KW-1133">Transmembrane helix</keyword>
<proteinExistence type="inferred from homology"/>
<accession>A0AAW0L1U7</accession>
<evidence type="ECO:0000256" key="6">
    <source>
        <dbReference type="ARBA" id="ARBA00022741"/>
    </source>
</evidence>
<dbReference type="Gene3D" id="2.60.120.200">
    <property type="match status" value="1"/>
</dbReference>
<dbReference type="GO" id="GO:0005524">
    <property type="term" value="F:ATP binding"/>
    <property type="evidence" value="ECO:0007669"/>
    <property type="project" value="UniProtKB-KW"/>
</dbReference>
<evidence type="ECO:0000256" key="1">
    <source>
        <dbReference type="ARBA" id="ARBA00004479"/>
    </source>
</evidence>
<evidence type="ECO:0000256" key="10">
    <source>
        <dbReference type="ARBA" id="ARBA00023170"/>
    </source>
</evidence>
<feature type="non-terminal residue" evidence="12">
    <location>
        <position position="212"/>
    </location>
</feature>
<keyword evidence="9" id="KW-0472">Membrane</keyword>
<keyword evidence="6" id="KW-0547">Nucleotide-binding</keyword>
<dbReference type="InterPro" id="IPR050528">
    <property type="entry name" value="L-type_Lectin-RKs"/>
</dbReference>
<protein>
    <submittedName>
        <fullName evidence="12">L-type lectin-domain containing receptor kinase iv.4</fullName>
    </submittedName>
</protein>
<comment type="subcellular location">
    <subcellularLocation>
        <location evidence="1">Membrane</location>
        <topology evidence="1">Single-pass type I membrane protein</topology>
    </subcellularLocation>
</comment>